<dbReference type="InterPro" id="IPR045339">
    <property type="entry name" value="DUF6534"/>
</dbReference>
<reference evidence="3" key="1">
    <citation type="submission" date="2023-03" db="EMBL/GenBank/DDBJ databases">
        <title>Massive genome expansion in bonnet fungi (Mycena s.s.) driven by repeated elements and novel gene families across ecological guilds.</title>
        <authorList>
            <consortium name="Lawrence Berkeley National Laboratory"/>
            <person name="Harder C.B."/>
            <person name="Miyauchi S."/>
            <person name="Viragh M."/>
            <person name="Kuo A."/>
            <person name="Thoen E."/>
            <person name="Andreopoulos B."/>
            <person name="Lu D."/>
            <person name="Skrede I."/>
            <person name="Drula E."/>
            <person name="Henrissat B."/>
            <person name="Morin E."/>
            <person name="Kohler A."/>
            <person name="Barry K."/>
            <person name="LaButti K."/>
            <person name="Morin E."/>
            <person name="Salamov A."/>
            <person name="Lipzen A."/>
            <person name="Mereny Z."/>
            <person name="Hegedus B."/>
            <person name="Baldrian P."/>
            <person name="Stursova M."/>
            <person name="Weitz H."/>
            <person name="Taylor A."/>
            <person name="Grigoriev I.V."/>
            <person name="Nagy L.G."/>
            <person name="Martin F."/>
            <person name="Kauserud H."/>
        </authorList>
    </citation>
    <scope>NUCLEOTIDE SEQUENCE</scope>
    <source>
        <strain evidence="3">9284</strain>
    </source>
</reference>
<name>A0AAD7B858_9AGAR</name>
<evidence type="ECO:0000313" key="4">
    <source>
        <dbReference type="Proteomes" id="UP001221142"/>
    </source>
</evidence>
<feature type="domain" description="DUF6534" evidence="2">
    <location>
        <begin position="136"/>
        <end position="221"/>
    </location>
</feature>
<evidence type="ECO:0000256" key="1">
    <source>
        <dbReference type="SAM" id="MobiDB-lite"/>
    </source>
</evidence>
<accession>A0AAD7B858</accession>
<dbReference type="EMBL" id="JARKIF010000028">
    <property type="protein sequence ID" value="KAJ7613552.1"/>
    <property type="molecule type" value="Genomic_DNA"/>
</dbReference>
<organism evidence="3 4">
    <name type="scientific">Roridomyces roridus</name>
    <dbReference type="NCBI Taxonomy" id="1738132"/>
    <lineage>
        <taxon>Eukaryota</taxon>
        <taxon>Fungi</taxon>
        <taxon>Dikarya</taxon>
        <taxon>Basidiomycota</taxon>
        <taxon>Agaricomycotina</taxon>
        <taxon>Agaricomycetes</taxon>
        <taxon>Agaricomycetidae</taxon>
        <taxon>Agaricales</taxon>
        <taxon>Marasmiineae</taxon>
        <taxon>Mycenaceae</taxon>
        <taxon>Roridomyces</taxon>
    </lineage>
</organism>
<dbReference type="AlphaFoldDB" id="A0AAD7B858"/>
<sequence length="273" mass="29890">MPAPRPSTTPPPSSTLSHSRVPPVNIPRSPHRMVILHLIEIREQSAHQSHDGAVLLRNRRRPYVEQTERELWVSYYIVEGHQRRDRCHSIDLDGETVEIPALGGGGAVGYYLFHDASEVGRSPGLVRAVGIRLGTSAAVDIVIAVSMTFVLLRSRAQALGHTNSILTRLVRLTVETGTITAIAAIVDLVFFIKAHNGLHQVSGVILGKMYSNTLLVLLNNRLAMRREPQLHVGESFRAGMRSRAPGTNDSEPATEIDLVDLGAKKFSGDLQLA</sequence>
<dbReference type="PANTHER" id="PTHR40465:SF1">
    <property type="entry name" value="DUF6534 DOMAIN-CONTAINING PROTEIN"/>
    <property type="match status" value="1"/>
</dbReference>
<keyword evidence="4" id="KW-1185">Reference proteome</keyword>
<gene>
    <name evidence="3" type="ORF">FB45DRAFT_1112153</name>
</gene>
<evidence type="ECO:0000313" key="3">
    <source>
        <dbReference type="EMBL" id="KAJ7613552.1"/>
    </source>
</evidence>
<dbReference type="Proteomes" id="UP001221142">
    <property type="component" value="Unassembled WGS sequence"/>
</dbReference>
<protein>
    <recommendedName>
        <fullName evidence="2">DUF6534 domain-containing protein</fullName>
    </recommendedName>
</protein>
<comment type="caution">
    <text evidence="3">The sequence shown here is derived from an EMBL/GenBank/DDBJ whole genome shotgun (WGS) entry which is preliminary data.</text>
</comment>
<proteinExistence type="predicted"/>
<evidence type="ECO:0000259" key="2">
    <source>
        <dbReference type="Pfam" id="PF20152"/>
    </source>
</evidence>
<feature type="region of interest" description="Disordered" evidence="1">
    <location>
        <begin position="1"/>
        <end position="27"/>
    </location>
</feature>
<feature type="compositionally biased region" description="Pro residues" evidence="1">
    <location>
        <begin position="1"/>
        <end position="13"/>
    </location>
</feature>
<dbReference type="Pfam" id="PF20152">
    <property type="entry name" value="DUF6534"/>
    <property type="match status" value="1"/>
</dbReference>
<dbReference type="PANTHER" id="PTHR40465">
    <property type="entry name" value="CHROMOSOME 1, WHOLE GENOME SHOTGUN SEQUENCE"/>
    <property type="match status" value="1"/>
</dbReference>